<reference evidence="10" key="1">
    <citation type="submission" date="2020-06" db="EMBL/GenBank/DDBJ databases">
        <title>Draft genome of Bugula neritina, a colonial animal packing powerful symbionts and potential medicines.</title>
        <authorList>
            <person name="Rayko M."/>
        </authorList>
    </citation>
    <scope>NUCLEOTIDE SEQUENCE [LARGE SCALE GENOMIC DNA]</scope>
    <source>
        <strain evidence="10">Kwan_BN1</strain>
    </source>
</reference>
<feature type="binding site" evidence="9">
    <location>
        <position position="109"/>
    </location>
    <ligand>
        <name>Zn(2+)</name>
        <dbReference type="ChEBI" id="CHEBI:29105"/>
        <label>1</label>
    </ligand>
</feature>
<feature type="binding site" evidence="9">
    <location>
        <position position="171"/>
    </location>
    <ligand>
        <name>Zn(2+)</name>
        <dbReference type="ChEBI" id="CHEBI:29105"/>
        <label>1</label>
    </ligand>
</feature>
<dbReference type="InterPro" id="IPR052083">
    <property type="entry name" value="Aminoacylase-1_M20A"/>
</dbReference>
<dbReference type="PIRSF" id="PIRSF036696">
    <property type="entry name" value="ACY-1"/>
    <property type="match status" value="1"/>
</dbReference>
<keyword evidence="6 9" id="KW-0862">Zinc</keyword>
<protein>
    <recommendedName>
        <fullName evidence="2">N-acyl-aliphatic-L-amino acid amidohydrolase</fullName>
        <ecNumber evidence="2">3.5.1.14</ecNumber>
    </recommendedName>
    <alternativeName>
        <fullName evidence="7">N-acyl-L-amino-acid amidohydrolase</fullName>
    </alternativeName>
</protein>
<dbReference type="SUPFAM" id="SSF53187">
    <property type="entry name" value="Zn-dependent exopeptidases"/>
    <property type="match status" value="1"/>
</dbReference>
<dbReference type="PANTHER" id="PTHR45892:SF1">
    <property type="entry name" value="AMINOACYLASE-1"/>
    <property type="match status" value="1"/>
</dbReference>
<dbReference type="InterPro" id="IPR002933">
    <property type="entry name" value="Peptidase_M20"/>
</dbReference>
<comment type="subcellular location">
    <subcellularLocation>
        <location evidence="1">Cytoplasm</location>
    </subcellularLocation>
</comment>
<evidence type="ECO:0000256" key="6">
    <source>
        <dbReference type="ARBA" id="ARBA00022833"/>
    </source>
</evidence>
<dbReference type="GO" id="GO:0006520">
    <property type="term" value="P:amino acid metabolic process"/>
    <property type="evidence" value="ECO:0007669"/>
    <property type="project" value="InterPro"/>
</dbReference>
<evidence type="ECO:0000256" key="8">
    <source>
        <dbReference type="PIRSR" id="PIRSR036696-1"/>
    </source>
</evidence>
<dbReference type="FunFam" id="3.40.630.10:FF:000019">
    <property type="entry name" value="Aminoacylase 1"/>
    <property type="match status" value="1"/>
</dbReference>
<dbReference type="Gene3D" id="3.40.630.10">
    <property type="entry name" value="Zn peptidases"/>
    <property type="match status" value="1"/>
</dbReference>
<evidence type="ECO:0000256" key="4">
    <source>
        <dbReference type="ARBA" id="ARBA00022723"/>
    </source>
</evidence>
<evidence type="ECO:0000256" key="3">
    <source>
        <dbReference type="ARBA" id="ARBA00022490"/>
    </source>
</evidence>
<dbReference type="PROSITE" id="PS00758">
    <property type="entry name" value="ARGE_DAPE_CPG2_1"/>
    <property type="match status" value="1"/>
</dbReference>
<dbReference type="GO" id="GO:0004046">
    <property type="term" value="F:aminoacylase activity"/>
    <property type="evidence" value="ECO:0007669"/>
    <property type="project" value="UniProtKB-EC"/>
</dbReference>
<proteinExistence type="predicted"/>
<sequence length="297" mass="33710">MDNEEHRSTKVFKDYLRIKSVQPKPDYDGIVKFLENYAKANKLQCRVHEASPDRPIVIITVEGSNPNLPTVLLNSHSDVVPVFPDSWKYEPFSATKTENGDIYARGSQDMKCVGIQHLESLRELNEQGVKLLRTVHVSFVPDEEIGGVLGMKTWCKTEDFKSLNVGFAMDEGLANPGEEMRAFYSERYCWWGYFVAKGNPGHGSQFLPNTVGPKIHKIMGKILEFRNEQEARLTANPDLMLGDVSTINIVGLKISIFSTTNLFPVFYLNNNEVFWHLLSTDKLRNPDQCVSFLVSFL</sequence>
<evidence type="ECO:0000256" key="1">
    <source>
        <dbReference type="ARBA" id="ARBA00004496"/>
    </source>
</evidence>
<dbReference type="EMBL" id="VXIV02000616">
    <property type="protein sequence ID" value="KAF6037140.1"/>
    <property type="molecule type" value="Genomic_DNA"/>
</dbReference>
<evidence type="ECO:0000256" key="2">
    <source>
        <dbReference type="ARBA" id="ARBA00011913"/>
    </source>
</evidence>
<feature type="binding site" evidence="9">
    <location>
        <position position="109"/>
    </location>
    <ligand>
        <name>Zn(2+)</name>
        <dbReference type="ChEBI" id="CHEBI:29105"/>
        <label>2</label>
    </ligand>
</feature>
<feature type="active site" description="Proton acceptor" evidence="8">
    <location>
        <position position="143"/>
    </location>
</feature>
<feature type="binding site" evidence="9">
    <location>
        <position position="144"/>
    </location>
    <ligand>
        <name>Zn(2+)</name>
        <dbReference type="ChEBI" id="CHEBI:29105"/>
        <label>2</label>
    </ligand>
</feature>
<accession>A0A7J7KER5</accession>
<feature type="active site" evidence="8">
    <location>
        <position position="78"/>
    </location>
</feature>
<keyword evidence="11" id="KW-1185">Reference proteome</keyword>
<dbReference type="AlphaFoldDB" id="A0A7J7KER5"/>
<dbReference type="PANTHER" id="PTHR45892">
    <property type="entry name" value="AMINOACYLASE-1"/>
    <property type="match status" value="1"/>
</dbReference>
<gene>
    <name evidence="10" type="ORF">EB796_004548</name>
</gene>
<dbReference type="PROSITE" id="PS00759">
    <property type="entry name" value="ARGE_DAPE_CPG2_2"/>
    <property type="match status" value="1"/>
</dbReference>
<comment type="cofactor">
    <cofactor evidence="9">
        <name>Zn(2+)</name>
        <dbReference type="ChEBI" id="CHEBI:29105"/>
    </cofactor>
    <text evidence="9">Binds 2 Zn(2+) ions per subunit.</text>
</comment>
<evidence type="ECO:0000256" key="7">
    <source>
        <dbReference type="ARBA" id="ARBA00029656"/>
    </source>
</evidence>
<keyword evidence="4 9" id="KW-0479">Metal-binding</keyword>
<evidence type="ECO:0000313" key="10">
    <source>
        <dbReference type="EMBL" id="KAF6037140.1"/>
    </source>
</evidence>
<feature type="binding site" evidence="9">
    <location>
        <position position="76"/>
    </location>
    <ligand>
        <name>Zn(2+)</name>
        <dbReference type="ChEBI" id="CHEBI:29105"/>
        <label>1</label>
    </ligand>
</feature>
<dbReference type="GO" id="GO:0005737">
    <property type="term" value="C:cytoplasm"/>
    <property type="evidence" value="ECO:0007669"/>
    <property type="project" value="UniProtKB-SubCell"/>
</dbReference>
<dbReference type="InterPro" id="IPR010159">
    <property type="entry name" value="N-acyl_aa_amidohydrolase"/>
</dbReference>
<dbReference type="EC" id="3.5.1.14" evidence="2"/>
<name>A0A7J7KER5_BUGNE</name>
<evidence type="ECO:0000256" key="9">
    <source>
        <dbReference type="PIRSR" id="PIRSR036696-2"/>
    </source>
</evidence>
<keyword evidence="5" id="KW-0378">Hydrolase</keyword>
<dbReference type="InterPro" id="IPR001261">
    <property type="entry name" value="ArgE/DapE_CS"/>
</dbReference>
<dbReference type="GO" id="GO:0046872">
    <property type="term" value="F:metal ion binding"/>
    <property type="evidence" value="ECO:0007669"/>
    <property type="project" value="UniProtKB-KW"/>
</dbReference>
<evidence type="ECO:0000256" key="5">
    <source>
        <dbReference type="ARBA" id="ARBA00022801"/>
    </source>
</evidence>
<evidence type="ECO:0000313" key="11">
    <source>
        <dbReference type="Proteomes" id="UP000593567"/>
    </source>
</evidence>
<dbReference type="OrthoDB" id="3064516at2759"/>
<dbReference type="NCBIfam" id="TIGR01880">
    <property type="entry name" value="Ac-peptdase-euk"/>
    <property type="match status" value="1"/>
</dbReference>
<keyword evidence="3" id="KW-0963">Cytoplasm</keyword>
<comment type="caution">
    <text evidence="10">The sequence shown here is derived from an EMBL/GenBank/DDBJ whole genome shotgun (WGS) entry which is preliminary data.</text>
</comment>
<organism evidence="10 11">
    <name type="scientific">Bugula neritina</name>
    <name type="common">Brown bryozoan</name>
    <name type="synonym">Sertularia neritina</name>
    <dbReference type="NCBI Taxonomy" id="10212"/>
    <lineage>
        <taxon>Eukaryota</taxon>
        <taxon>Metazoa</taxon>
        <taxon>Spiralia</taxon>
        <taxon>Lophotrochozoa</taxon>
        <taxon>Bryozoa</taxon>
        <taxon>Gymnolaemata</taxon>
        <taxon>Cheilostomatida</taxon>
        <taxon>Flustrina</taxon>
        <taxon>Buguloidea</taxon>
        <taxon>Bugulidae</taxon>
        <taxon>Bugula</taxon>
    </lineage>
</organism>
<dbReference type="Proteomes" id="UP000593567">
    <property type="component" value="Unassembled WGS sequence"/>
</dbReference>
<dbReference type="Pfam" id="PF01546">
    <property type="entry name" value="Peptidase_M20"/>
    <property type="match status" value="1"/>
</dbReference>